<protein>
    <submittedName>
        <fullName evidence="2">Class C beta-lactamase-related serine hydrolase</fullName>
    </submittedName>
</protein>
<gene>
    <name evidence="2" type="ORF">D7Z26_27030</name>
</gene>
<dbReference type="SUPFAM" id="SSF56601">
    <property type="entry name" value="beta-lactamase/transpeptidase-like"/>
    <property type="match status" value="1"/>
</dbReference>
<dbReference type="OrthoDB" id="9773047at2"/>
<name>A0A494WZW4_9BACL</name>
<comment type="caution">
    <text evidence="2">The sequence shown here is derived from an EMBL/GenBank/DDBJ whole genome shotgun (WGS) entry which is preliminary data.</text>
</comment>
<evidence type="ECO:0000313" key="3">
    <source>
        <dbReference type="Proteomes" id="UP000282076"/>
    </source>
</evidence>
<dbReference type="RefSeq" id="WP_147423908.1">
    <property type="nucleotide sequence ID" value="NZ_RBZM01000021.1"/>
</dbReference>
<dbReference type="Pfam" id="PF00144">
    <property type="entry name" value="Beta-lactamase"/>
    <property type="match status" value="1"/>
</dbReference>
<reference evidence="2 3" key="1">
    <citation type="submission" date="2018-10" db="EMBL/GenBank/DDBJ databases">
        <title>Cohnella sp. M2MS4P-1, whole genome shotgun sequence.</title>
        <authorList>
            <person name="Tuo L."/>
        </authorList>
    </citation>
    <scope>NUCLEOTIDE SEQUENCE [LARGE SCALE GENOMIC DNA]</scope>
    <source>
        <strain evidence="2 3">M2MS4P-1</strain>
    </source>
</reference>
<organism evidence="2 3">
    <name type="scientific">Cohnella endophytica</name>
    <dbReference type="NCBI Taxonomy" id="2419778"/>
    <lineage>
        <taxon>Bacteria</taxon>
        <taxon>Bacillati</taxon>
        <taxon>Bacillota</taxon>
        <taxon>Bacilli</taxon>
        <taxon>Bacillales</taxon>
        <taxon>Paenibacillaceae</taxon>
        <taxon>Cohnella</taxon>
    </lineage>
</organism>
<evidence type="ECO:0000313" key="2">
    <source>
        <dbReference type="EMBL" id="RKP44068.1"/>
    </source>
</evidence>
<dbReference type="Proteomes" id="UP000282076">
    <property type="component" value="Unassembled WGS sequence"/>
</dbReference>
<dbReference type="InterPro" id="IPR012338">
    <property type="entry name" value="Beta-lactam/transpept-like"/>
</dbReference>
<feature type="non-terminal residue" evidence="2">
    <location>
        <position position="134"/>
    </location>
</feature>
<feature type="domain" description="Beta-lactamase-related" evidence="1">
    <location>
        <begin position="49"/>
        <end position="116"/>
    </location>
</feature>
<proteinExistence type="predicted"/>
<dbReference type="InterPro" id="IPR050789">
    <property type="entry name" value="Diverse_Enzym_Activities"/>
</dbReference>
<dbReference type="AlphaFoldDB" id="A0A494WZW4"/>
<keyword evidence="3" id="KW-1185">Reference proteome</keyword>
<dbReference type="PANTHER" id="PTHR43283:SF7">
    <property type="entry name" value="BETA-LACTAMASE-RELATED DOMAIN-CONTAINING PROTEIN"/>
    <property type="match status" value="1"/>
</dbReference>
<dbReference type="InterPro" id="IPR001466">
    <property type="entry name" value="Beta-lactam-related"/>
</dbReference>
<evidence type="ECO:0000259" key="1">
    <source>
        <dbReference type="Pfam" id="PF00144"/>
    </source>
</evidence>
<dbReference type="Gene3D" id="3.40.710.10">
    <property type="entry name" value="DD-peptidase/beta-lactamase superfamily"/>
    <property type="match status" value="1"/>
</dbReference>
<dbReference type="PANTHER" id="PTHR43283">
    <property type="entry name" value="BETA-LACTAMASE-RELATED"/>
    <property type="match status" value="1"/>
</dbReference>
<sequence>MEIPYQNKINKESLKSFVSFLEKEKIESCLMSSGQDIVLQYFRNNKSKTKLHKVNSCTKSITSSLIGIAFEQGLLPDLNTPIVNYFPSLQQDKDNRKQRITIDHLLSMSAGFDWPEMGEWNGWPQMIHSPNWVN</sequence>
<accession>A0A494WZW4</accession>
<keyword evidence="2" id="KW-0378">Hydrolase</keyword>
<dbReference type="GO" id="GO:0016787">
    <property type="term" value="F:hydrolase activity"/>
    <property type="evidence" value="ECO:0007669"/>
    <property type="project" value="UniProtKB-KW"/>
</dbReference>
<dbReference type="EMBL" id="RBZM01000021">
    <property type="protein sequence ID" value="RKP44068.1"/>
    <property type="molecule type" value="Genomic_DNA"/>
</dbReference>